<dbReference type="EMBL" id="JACAZF010000013">
    <property type="protein sequence ID" value="KAF7291313.1"/>
    <property type="molecule type" value="Genomic_DNA"/>
</dbReference>
<dbReference type="InterPro" id="IPR036537">
    <property type="entry name" value="Adaptor_Cbl_N_dom_sf"/>
</dbReference>
<evidence type="ECO:0000256" key="1">
    <source>
        <dbReference type="SAM" id="MobiDB-lite"/>
    </source>
</evidence>
<reference evidence="2" key="1">
    <citation type="submission" date="2020-05" db="EMBL/GenBank/DDBJ databases">
        <title>Mycena genomes resolve the evolution of fungal bioluminescence.</title>
        <authorList>
            <person name="Tsai I.J."/>
        </authorList>
    </citation>
    <scope>NUCLEOTIDE SEQUENCE</scope>
    <source>
        <strain evidence="2">171206Taipei</strain>
    </source>
</reference>
<protein>
    <submittedName>
        <fullName evidence="2">Uncharacterized protein</fullName>
    </submittedName>
</protein>
<dbReference type="GeneID" id="59351745"/>
<feature type="region of interest" description="Disordered" evidence="1">
    <location>
        <begin position="374"/>
        <end position="397"/>
    </location>
</feature>
<feature type="compositionally biased region" description="Low complexity" evidence="1">
    <location>
        <begin position="1"/>
        <end position="18"/>
    </location>
</feature>
<gene>
    <name evidence="2" type="ORF">MIND_01275600</name>
</gene>
<name>A0A8H6S272_9AGAR</name>
<accession>A0A8H6S272</accession>
<feature type="region of interest" description="Disordered" evidence="1">
    <location>
        <begin position="647"/>
        <end position="668"/>
    </location>
</feature>
<proteinExistence type="predicted"/>
<evidence type="ECO:0000313" key="3">
    <source>
        <dbReference type="Proteomes" id="UP000636479"/>
    </source>
</evidence>
<organism evidence="2 3">
    <name type="scientific">Mycena indigotica</name>
    <dbReference type="NCBI Taxonomy" id="2126181"/>
    <lineage>
        <taxon>Eukaryota</taxon>
        <taxon>Fungi</taxon>
        <taxon>Dikarya</taxon>
        <taxon>Basidiomycota</taxon>
        <taxon>Agaricomycotina</taxon>
        <taxon>Agaricomycetes</taxon>
        <taxon>Agaricomycetidae</taxon>
        <taxon>Agaricales</taxon>
        <taxon>Marasmiineae</taxon>
        <taxon>Mycenaceae</taxon>
        <taxon>Mycena</taxon>
    </lineage>
</organism>
<comment type="caution">
    <text evidence="2">The sequence shown here is derived from an EMBL/GenBank/DDBJ whole genome shotgun (WGS) entry which is preliminary data.</text>
</comment>
<feature type="compositionally biased region" description="Low complexity" evidence="1">
    <location>
        <begin position="34"/>
        <end position="47"/>
    </location>
</feature>
<dbReference type="InterPro" id="IPR059179">
    <property type="entry name" value="MLKL-like_MCAfunc"/>
</dbReference>
<dbReference type="Gene3D" id="1.20.930.20">
    <property type="entry name" value="Adaptor protein Cbl, N-terminal domain"/>
    <property type="match status" value="1"/>
</dbReference>
<keyword evidence="3" id="KW-1185">Reference proteome</keyword>
<dbReference type="AlphaFoldDB" id="A0A8H6S272"/>
<feature type="region of interest" description="Disordered" evidence="1">
    <location>
        <begin position="1"/>
        <end position="57"/>
    </location>
</feature>
<evidence type="ECO:0000313" key="2">
    <source>
        <dbReference type="EMBL" id="KAF7291313.1"/>
    </source>
</evidence>
<dbReference type="OrthoDB" id="1668230at2759"/>
<sequence>MSLPTRPRRLSSPGPRSSHIADSEPSLLHRSTPSESGEGESSNSAAATHGSPTPSFRERVTSTFHQLGHGHSAQTHPSPERVELQRLKERVGKAVEVIADHVLPIAADALEYAPVPGLALAAEVLKSIWESVQVVQSNQWRCLRLTERCADLLAAIRVIVHQSGENVAEQMEKPLKQIVERFIDIEAFVKGLTQMRFLQRYLYREEIVHKIEEYNTAITDSLLLFNASSTLRVLHQQFLQPTSDTQHAPLLLAPVVPSPVLFESTESLGQEEEPDEIDALDLAGLSAAVVHQDPVEMTDVSALRHRMHWQHTLENRRDHERDEAALGRSLKRAMTAPTSAVATRILQIPKAHMPAVMTLLLGELELQQARWQAQQTATNNTPGPGARARTTTSPSPHLRALTWPLDGLLARQAALLQQGFAEHELEAMKRAMAALCVTPPPPNQTVAEAASVLSGSIRRRDAQIQVYTPADRSVSSDSDSDSASESDPAFTAMTTPASGPFATLELPPDNPNPTEEEIAIDQIERLRVERALLPLETGVPAQTELLYRRSLSHAFHHLNVTLPLWTPSRVELGAVGYLKRPEGVFMTLFNSADPAAAGYVRVRPLPRIAIIREKQEAPAGHGHRGPGSLFSQGIKVVQHKFRANTVTASGAPSPASSTSNLSSQSGLASSGSDIERTYEFSAFGGTAHLITDTAEYRHWRSTDMEKPKMWFRQNISAILEGVPGGALLKQEIFLVYGTLNARDHAMLVSHGDPEELSKLQFNVYSTRQPGHDWGVFEAADAAPLGPQLVPRVSAVPDLHEVQKETTLLISRLRFRLDDPAPTAQ</sequence>
<dbReference type="GO" id="GO:0007166">
    <property type="term" value="P:cell surface receptor signaling pathway"/>
    <property type="evidence" value="ECO:0007669"/>
    <property type="project" value="InterPro"/>
</dbReference>
<dbReference type="Proteomes" id="UP000636479">
    <property type="component" value="Unassembled WGS sequence"/>
</dbReference>
<dbReference type="RefSeq" id="XP_037214435.1">
    <property type="nucleotide sequence ID" value="XM_037369229.1"/>
</dbReference>
<dbReference type="CDD" id="cd21037">
    <property type="entry name" value="MLKL_NTD"/>
    <property type="match status" value="1"/>
</dbReference>
<feature type="region of interest" description="Disordered" evidence="1">
    <location>
        <begin position="468"/>
        <end position="497"/>
    </location>
</feature>